<dbReference type="FunFam" id="3.40.50.880:FF:000015">
    <property type="entry name" value="Protein DJ-1 homolog C"/>
    <property type="match status" value="1"/>
</dbReference>
<gene>
    <name evidence="3" type="ORF">F8A88_07245</name>
</gene>
<organism evidence="3 4">
    <name type="scientific">Pseudodesulfovibrio senegalensis</name>
    <dbReference type="NCBI Taxonomy" id="1721087"/>
    <lineage>
        <taxon>Bacteria</taxon>
        <taxon>Pseudomonadati</taxon>
        <taxon>Thermodesulfobacteriota</taxon>
        <taxon>Desulfovibrionia</taxon>
        <taxon>Desulfovibrionales</taxon>
        <taxon>Desulfovibrionaceae</taxon>
    </lineage>
</organism>
<dbReference type="Proteomes" id="UP000438699">
    <property type="component" value="Unassembled WGS sequence"/>
</dbReference>
<protein>
    <submittedName>
        <fullName evidence="3">DJ-1/PfpI family protein</fullName>
    </submittedName>
</protein>
<name>A0A6N6N343_9BACT</name>
<dbReference type="AlphaFoldDB" id="A0A6N6N343"/>
<feature type="domain" description="DJ-1/PfpI" evidence="2">
    <location>
        <begin position="4"/>
        <end position="166"/>
    </location>
</feature>
<keyword evidence="1" id="KW-0677">Repeat</keyword>
<dbReference type="PANTHER" id="PTHR48094">
    <property type="entry name" value="PROTEIN/NUCLEIC ACID DEGLYCASE DJ-1-RELATED"/>
    <property type="match status" value="1"/>
</dbReference>
<evidence type="ECO:0000256" key="1">
    <source>
        <dbReference type="ARBA" id="ARBA00022737"/>
    </source>
</evidence>
<dbReference type="Gene3D" id="3.40.50.880">
    <property type="match status" value="1"/>
</dbReference>
<dbReference type="InterPro" id="IPR029062">
    <property type="entry name" value="Class_I_gatase-like"/>
</dbReference>
<proteinExistence type="predicted"/>
<dbReference type="CDD" id="cd03135">
    <property type="entry name" value="GATase1_DJ-1"/>
    <property type="match status" value="1"/>
</dbReference>
<dbReference type="GO" id="GO:0005737">
    <property type="term" value="C:cytoplasm"/>
    <property type="evidence" value="ECO:0007669"/>
    <property type="project" value="UniProtKB-ARBA"/>
</dbReference>
<evidence type="ECO:0000259" key="2">
    <source>
        <dbReference type="Pfam" id="PF01965"/>
    </source>
</evidence>
<reference evidence="3 4" key="1">
    <citation type="journal article" date="2017" name="Int. J. Syst. Evol. Microbiol.">
        <title>Desulfovibrio senegalensis sp. nov., a mesophilic sulfate reducer isolated from marine sediment.</title>
        <authorList>
            <person name="Thioye A."/>
            <person name="Gam Z.B.A."/>
            <person name="Mbengue M."/>
            <person name="Cayol J.L."/>
            <person name="Joseph-Bartoli M."/>
            <person name="Toure-Kane C."/>
            <person name="Labat M."/>
        </authorList>
    </citation>
    <scope>NUCLEOTIDE SEQUENCE [LARGE SCALE GENOMIC DNA]</scope>
    <source>
        <strain evidence="3 4">DSM 101509</strain>
    </source>
</reference>
<dbReference type="InterPro" id="IPR002818">
    <property type="entry name" value="DJ-1/PfpI"/>
</dbReference>
<evidence type="ECO:0000313" key="3">
    <source>
        <dbReference type="EMBL" id="KAB1442245.1"/>
    </source>
</evidence>
<accession>A0A6N6N343</accession>
<dbReference type="NCBIfam" id="TIGR01383">
    <property type="entry name" value="not_thiJ"/>
    <property type="match status" value="1"/>
</dbReference>
<dbReference type="EMBL" id="WAIE01000002">
    <property type="protein sequence ID" value="KAB1442245.1"/>
    <property type="molecule type" value="Genomic_DNA"/>
</dbReference>
<sequence>MSRTVLVPLAQGFEEIETLTIIDVLRRAGADVTTAAVNANGKQVTGAHNVTVLADALMDDCAGPFDLIALPGGMPGAANLAESARLVELLREQDENNRLTGAICAAPAVVLHEKGLLEGKKASAYPSFADRLAPGAHTGQPVTEDGTVITGSGPGTAMAFALALAERLMGEDAAKQLREAMLVD</sequence>
<dbReference type="SUPFAM" id="SSF52317">
    <property type="entry name" value="Class I glutamine amidotransferase-like"/>
    <property type="match status" value="1"/>
</dbReference>
<dbReference type="InterPro" id="IPR006287">
    <property type="entry name" value="DJ-1"/>
</dbReference>
<dbReference type="OrthoDB" id="9792284at2"/>
<dbReference type="PANTHER" id="PTHR48094:SF12">
    <property type="entry name" value="PARKINSON DISEASE PROTEIN 7 HOMOLOG"/>
    <property type="match status" value="1"/>
</dbReference>
<dbReference type="RefSeq" id="WP_151150466.1">
    <property type="nucleotide sequence ID" value="NZ_WAIE01000002.1"/>
</dbReference>
<dbReference type="InterPro" id="IPR050325">
    <property type="entry name" value="Prot/Nucl_acid_deglycase"/>
</dbReference>
<dbReference type="Pfam" id="PF01965">
    <property type="entry name" value="DJ-1_PfpI"/>
    <property type="match status" value="1"/>
</dbReference>
<comment type="caution">
    <text evidence="3">The sequence shown here is derived from an EMBL/GenBank/DDBJ whole genome shotgun (WGS) entry which is preliminary data.</text>
</comment>
<evidence type="ECO:0000313" key="4">
    <source>
        <dbReference type="Proteomes" id="UP000438699"/>
    </source>
</evidence>
<keyword evidence="4" id="KW-1185">Reference proteome</keyword>